<dbReference type="Pfam" id="PF17397">
    <property type="entry name" value="TSX"/>
    <property type="match status" value="1"/>
</dbReference>
<proteinExistence type="predicted"/>
<reference evidence="2" key="1">
    <citation type="submission" date="2025-08" db="UniProtKB">
        <authorList>
            <consortium name="Ensembl"/>
        </authorList>
    </citation>
    <scope>IDENTIFICATION</scope>
</reference>
<keyword evidence="3" id="KW-1185">Reference proteome</keyword>
<sequence>MSEEQKPQLSEAECTPRSNPEMEDEKLWFYKDGNTSKQEDNLLVSTEDDENSDSDTDDNVKIIIGHIQTNPSMYMEMLTNLNSQPDQEASTS</sequence>
<evidence type="ECO:0000313" key="3">
    <source>
        <dbReference type="Proteomes" id="UP000694385"/>
    </source>
</evidence>
<protein>
    <submittedName>
        <fullName evidence="2">Uncharacterized protein</fullName>
    </submittedName>
</protein>
<evidence type="ECO:0000256" key="1">
    <source>
        <dbReference type="SAM" id="MobiDB-lite"/>
    </source>
</evidence>
<dbReference type="GeneTree" id="ENSGT00520000061207"/>
<accession>A0A8C5KJW4</accession>
<feature type="compositionally biased region" description="Acidic residues" evidence="1">
    <location>
        <begin position="46"/>
        <end position="57"/>
    </location>
</feature>
<dbReference type="Ensembl" id="ENSJJAT00000016258.1">
    <property type="protein sequence ID" value="ENSJJAP00000009806.1"/>
    <property type="gene ID" value="ENSJJAG00000013578.1"/>
</dbReference>
<evidence type="ECO:0000313" key="2">
    <source>
        <dbReference type="Ensembl" id="ENSJJAP00000009806.1"/>
    </source>
</evidence>
<reference evidence="2" key="2">
    <citation type="submission" date="2025-09" db="UniProtKB">
        <authorList>
            <consortium name="Ensembl"/>
        </authorList>
    </citation>
    <scope>IDENTIFICATION</scope>
</reference>
<dbReference type="AlphaFoldDB" id="A0A8C5KJW4"/>
<feature type="region of interest" description="Disordered" evidence="1">
    <location>
        <begin position="1"/>
        <end position="57"/>
    </location>
</feature>
<dbReference type="InterPro" id="IPR035352">
    <property type="entry name" value="TSX"/>
</dbReference>
<dbReference type="Proteomes" id="UP000694385">
    <property type="component" value="Unassembled WGS sequence"/>
</dbReference>
<name>A0A8C5KJW4_JACJA</name>
<organism evidence="2 3">
    <name type="scientific">Jaculus jaculus</name>
    <name type="common">Lesser Egyptian jerboa</name>
    <dbReference type="NCBI Taxonomy" id="51337"/>
    <lineage>
        <taxon>Eukaryota</taxon>
        <taxon>Metazoa</taxon>
        <taxon>Chordata</taxon>
        <taxon>Craniata</taxon>
        <taxon>Vertebrata</taxon>
        <taxon>Euteleostomi</taxon>
        <taxon>Mammalia</taxon>
        <taxon>Eutheria</taxon>
        <taxon>Euarchontoglires</taxon>
        <taxon>Glires</taxon>
        <taxon>Rodentia</taxon>
        <taxon>Myomorpha</taxon>
        <taxon>Dipodoidea</taxon>
        <taxon>Dipodidae</taxon>
        <taxon>Dipodinae</taxon>
        <taxon>Jaculus</taxon>
    </lineage>
</organism>